<feature type="non-terminal residue" evidence="2">
    <location>
        <position position="116"/>
    </location>
</feature>
<reference evidence="2" key="1">
    <citation type="submission" date="2021-06" db="EMBL/GenBank/DDBJ databases">
        <authorList>
            <person name="Kallberg Y."/>
            <person name="Tangrot J."/>
            <person name="Rosling A."/>
        </authorList>
    </citation>
    <scope>NUCLEOTIDE SEQUENCE</scope>
    <source>
        <strain evidence="2">BR232B</strain>
    </source>
</reference>
<organism evidence="2 3">
    <name type="scientific">Paraglomus brasilianum</name>
    <dbReference type="NCBI Taxonomy" id="144538"/>
    <lineage>
        <taxon>Eukaryota</taxon>
        <taxon>Fungi</taxon>
        <taxon>Fungi incertae sedis</taxon>
        <taxon>Mucoromycota</taxon>
        <taxon>Glomeromycotina</taxon>
        <taxon>Glomeromycetes</taxon>
        <taxon>Paraglomerales</taxon>
        <taxon>Paraglomeraceae</taxon>
        <taxon>Paraglomus</taxon>
    </lineage>
</organism>
<dbReference type="OrthoDB" id="2410986at2759"/>
<evidence type="ECO:0000256" key="1">
    <source>
        <dbReference type="SAM" id="Phobius"/>
    </source>
</evidence>
<dbReference type="EMBL" id="CAJVPI010003696">
    <property type="protein sequence ID" value="CAG8661169.1"/>
    <property type="molecule type" value="Genomic_DNA"/>
</dbReference>
<name>A0A9N9E5S8_9GLOM</name>
<proteinExistence type="predicted"/>
<dbReference type="Proteomes" id="UP000789739">
    <property type="component" value="Unassembled WGS sequence"/>
</dbReference>
<evidence type="ECO:0000313" key="3">
    <source>
        <dbReference type="Proteomes" id="UP000789739"/>
    </source>
</evidence>
<feature type="transmembrane region" description="Helical" evidence="1">
    <location>
        <begin position="20"/>
        <end position="39"/>
    </location>
</feature>
<protein>
    <submittedName>
        <fullName evidence="2">1614_t:CDS:1</fullName>
    </submittedName>
</protein>
<sequence>TLCTKHKLLPEVEDGGTVPVLVYGVVTSALQWVFLCWGGSSNKPTIEFMASQSQMSIEALQLTIWGLDYQNDGNSKFKIGVTPCRLPLAHKILSKNSSWWESLLHDMRFVVILHAW</sequence>
<keyword evidence="1" id="KW-0812">Transmembrane</keyword>
<accession>A0A9N9E5S8</accession>
<keyword evidence="3" id="KW-1185">Reference proteome</keyword>
<keyword evidence="1" id="KW-1133">Transmembrane helix</keyword>
<evidence type="ECO:0000313" key="2">
    <source>
        <dbReference type="EMBL" id="CAG8661169.1"/>
    </source>
</evidence>
<comment type="caution">
    <text evidence="2">The sequence shown here is derived from an EMBL/GenBank/DDBJ whole genome shotgun (WGS) entry which is preliminary data.</text>
</comment>
<dbReference type="AlphaFoldDB" id="A0A9N9E5S8"/>
<keyword evidence="1" id="KW-0472">Membrane</keyword>
<gene>
    <name evidence="2" type="ORF">PBRASI_LOCUS10792</name>
</gene>